<dbReference type="FunFam" id="3.60.40.10:FF:000005">
    <property type="entry name" value="Serine/threonine protein phosphatase"/>
    <property type="match status" value="1"/>
</dbReference>
<keyword evidence="3" id="KW-0808">Transferase</keyword>
<dbReference type="GO" id="GO:0046872">
    <property type="term" value="F:metal ion binding"/>
    <property type="evidence" value="ECO:0007669"/>
    <property type="project" value="UniProtKB-KW"/>
</dbReference>
<dbReference type="SUPFAM" id="SSF55785">
    <property type="entry name" value="PYP-like sensor domain (PAS domain)"/>
    <property type="match status" value="1"/>
</dbReference>
<sequence>MEHDRNPTPGTTSSDALEADLRAELSMALEWNGIGGFAWDLASDRVLLDSSALSIFGLEADEFDGLMSTLAARIMPEELDELRQRAAEVFADPRYSMSYGSYFRVRHPDDSVRWVHTQAAIRRDTEGKAVRAVGVIRTELQYAERKAILESDRRHHAGVVRATTTALSQALSVQDVLGALTSNEILGPVGAVGISLTVMEQNRLRRLAAAGMPPDYVRDLEFGRIDDERPIAAVFQNKNPLFITRAEIEASYPMLWPYIKKTDFTASAVLPLMAQARLTGVLAILYEEKEGFSPEEQYLLVALSATVAQSLQRALLYDEEHAMAVGLQEAMLPARIEDVAGLRVAARYRPARAGHQVGGDWYDVLPLPGGRVGLVVGDVQGHDIQAAAVMGQLRTVFRAYAAEGHAPAALMSRTSSFLHGLDTERLATCLYVSLDPATGEAEAVRAGHPCPHVRTAGKSSLFEVAGGLPLGLSDLSAGPYPTTRFHLGAEETLLLCTDGLLEFHDADMESGERQIQALLDTGPLDLDAMAEHIVASIEDRQGQEDDVALLLATRAGAGPAR</sequence>
<protein>
    <recommendedName>
        <fullName evidence="1">protein-serine/threonine phosphatase</fullName>
        <ecNumber evidence="1">3.1.3.16</ecNumber>
    </recommendedName>
    <alternativeName>
        <fullName evidence="15">Protein-serine/threonine phosphatase</fullName>
    </alternativeName>
    <alternativeName>
        <fullName evidence="14">Serine/threonine-protein kinase</fullName>
    </alternativeName>
</protein>
<dbReference type="InterPro" id="IPR003018">
    <property type="entry name" value="GAF"/>
</dbReference>
<evidence type="ECO:0000256" key="11">
    <source>
        <dbReference type="ARBA" id="ARBA00023211"/>
    </source>
</evidence>
<comment type="catalytic activity">
    <reaction evidence="12">
        <text>O-phospho-L-seryl-[protein] + H2O = L-seryl-[protein] + phosphate</text>
        <dbReference type="Rhea" id="RHEA:20629"/>
        <dbReference type="Rhea" id="RHEA-COMP:9863"/>
        <dbReference type="Rhea" id="RHEA-COMP:11604"/>
        <dbReference type="ChEBI" id="CHEBI:15377"/>
        <dbReference type="ChEBI" id="CHEBI:29999"/>
        <dbReference type="ChEBI" id="CHEBI:43474"/>
        <dbReference type="ChEBI" id="CHEBI:83421"/>
        <dbReference type="EC" id="3.1.3.16"/>
    </reaction>
</comment>
<evidence type="ECO:0000256" key="12">
    <source>
        <dbReference type="ARBA" id="ARBA00047761"/>
    </source>
</evidence>
<dbReference type="InterPro" id="IPR036457">
    <property type="entry name" value="PPM-type-like_dom_sf"/>
</dbReference>
<keyword evidence="5" id="KW-0547">Nucleotide-binding</keyword>
<evidence type="ECO:0000256" key="3">
    <source>
        <dbReference type="ARBA" id="ARBA00022679"/>
    </source>
</evidence>
<dbReference type="SUPFAM" id="SSF55781">
    <property type="entry name" value="GAF domain-like"/>
    <property type="match status" value="1"/>
</dbReference>
<dbReference type="Proteomes" id="UP000501179">
    <property type="component" value="Chromosome"/>
</dbReference>
<keyword evidence="19" id="KW-1185">Reference proteome</keyword>
<evidence type="ECO:0000256" key="13">
    <source>
        <dbReference type="ARBA" id="ARBA00056274"/>
    </source>
</evidence>
<keyword evidence="6" id="KW-0418">Kinase</keyword>
<proteinExistence type="predicted"/>
<dbReference type="InterPro" id="IPR035965">
    <property type="entry name" value="PAS-like_dom_sf"/>
</dbReference>
<dbReference type="GO" id="GO:0004722">
    <property type="term" value="F:protein serine/threonine phosphatase activity"/>
    <property type="evidence" value="ECO:0007669"/>
    <property type="project" value="UniProtKB-EC"/>
</dbReference>
<dbReference type="GO" id="GO:0005524">
    <property type="term" value="F:ATP binding"/>
    <property type="evidence" value="ECO:0007669"/>
    <property type="project" value="UniProtKB-KW"/>
</dbReference>
<evidence type="ECO:0000256" key="6">
    <source>
        <dbReference type="ARBA" id="ARBA00022777"/>
    </source>
</evidence>
<name>A0A6G9GSJ6_9ACTN</name>
<evidence type="ECO:0000256" key="4">
    <source>
        <dbReference type="ARBA" id="ARBA00022723"/>
    </source>
</evidence>
<dbReference type="EMBL" id="CP050177">
    <property type="protein sequence ID" value="QIQ01195.1"/>
    <property type="molecule type" value="Genomic_DNA"/>
</dbReference>
<dbReference type="SMART" id="SM00065">
    <property type="entry name" value="GAF"/>
    <property type="match status" value="1"/>
</dbReference>
<dbReference type="RefSeq" id="WP_167022716.1">
    <property type="nucleotide sequence ID" value="NZ_CP050177.1"/>
</dbReference>
<dbReference type="Pfam" id="PF13185">
    <property type="entry name" value="GAF_2"/>
    <property type="match status" value="1"/>
</dbReference>
<keyword evidence="2" id="KW-0597">Phosphoprotein</keyword>
<dbReference type="Pfam" id="PF07228">
    <property type="entry name" value="SpoIIE"/>
    <property type="match status" value="1"/>
</dbReference>
<dbReference type="SUPFAM" id="SSF81606">
    <property type="entry name" value="PP2C-like"/>
    <property type="match status" value="1"/>
</dbReference>
<evidence type="ECO:0000256" key="9">
    <source>
        <dbReference type="ARBA" id="ARBA00022842"/>
    </source>
</evidence>
<dbReference type="InterPro" id="IPR029016">
    <property type="entry name" value="GAF-like_dom_sf"/>
</dbReference>
<evidence type="ECO:0000256" key="14">
    <source>
        <dbReference type="ARBA" id="ARBA00075117"/>
    </source>
</evidence>
<evidence type="ECO:0000256" key="7">
    <source>
        <dbReference type="ARBA" id="ARBA00022801"/>
    </source>
</evidence>
<evidence type="ECO:0000313" key="18">
    <source>
        <dbReference type="EMBL" id="QIQ01195.1"/>
    </source>
</evidence>
<evidence type="ECO:0000256" key="2">
    <source>
        <dbReference type="ARBA" id="ARBA00022553"/>
    </source>
</evidence>
<keyword evidence="10" id="KW-0904">Protein phosphatase</keyword>
<dbReference type="Pfam" id="PF08447">
    <property type="entry name" value="PAS_3"/>
    <property type="match status" value="1"/>
</dbReference>
<dbReference type="GO" id="GO:0016301">
    <property type="term" value="F:kinase activity"/>
    <property type="evidence" value="ECO:0007669"/>
    <property type="project" value="UniProtKB-KW"/>
</dbReference>
<dbReference type="Gene3D" id="3.30.450.20">
    <property type="entry name" value="PAS domain"/>
    <property type="match status" value="1"/>
</dbReference>
<dbReference type="Gene3D" id="3.30.450.40">
    <property type="match status" value="1"/>
</dbReference>
<keyword evidence="8" id="KW-0067">ATP-binding</keyword>
<dbReference type="PANTHER" id="PTHR43156:SF2">
    <property type="entry name" value="STAGE II SPORULATION PROTEIN E"/>
    <property type="match status" value="1"/>
</dbReference>
<accession>A0A6G9GSJ6</accession>
<reference evidence="18 19" key="1">
    <citation type="submission" date="2020-03" db="EMBL/GenBank/DDBJ databases">
        <title>A novel species.</title>
        <authorList>
            <person name="Gao J."/>
        </authorList>
    </citation>
    <scope>NUCLEOTIDE SEQUENCE [LARGE SCALE GENOMIC DNA]</scope>
    <source>
        <strain evidence="18 19">QMT-12</strain>
    </source>
</reference>
<evidence type="ECO:0000259" key="16">
    <source>
        <dbReference type="SMART" id="SM00065"/>
    </source>
</evidence>
<dbReference type="KEGG" id="slia:HA039_01750"/>
<dbReference type="PANTHER" id="PTHR43156">
    <property type="entry name" value="STAGE II SPORULATION PROTEIN E-RELATED"/>
    <property type="match status" value="1"/>
</dbReference>
<dbReference type="EC" id="3.1.3.16" evidence="1"/>
<dbReference type="InterPro" id="IPR013655">
    <property type="entry name" value="PAS_fold_3"/>
</dbReference>
<feature type="domain" description="PPM-type phosphatase" evidence="17">
    <location>
        <begin position="342"/>
        <end position="554"/>
    </location>
</feature>
<keyword evidence="7" id="KW-0378">Hydrolase</keyword>
<evidence type="ECO:0000256" key="15">
    <source>
        <dbReference type="ARBA" id="ARBA00081350"/>
    </source>
</evidence>
<gene>
    <name evidence="18" type="ORF">HA039_01750</name>
</gene>
<feature type="domain" description="GAF" evidence="16">
    <location>
        <begin position="155"/>
        <end position="321"/>
    </location>
</feature>
<keyword evidence="4" id="KW-0479">Metal-binding</keyword>
<evidence type="ECO:0000256" key="10">
    <source>
        <dbReference type="ARBA" id="ARBA00022912"/>
    </source>
</evidence>
<comment type="function">
    <text evidence="13">Primarily acts as an independent SigF regulator that is sensitive to the osmosensory signal, mediating the cross talk of PknD with the SigF regulon. Possesses both phosphatase and kinase activities. The kinase domain functions as a classic anti-sigma factor-like kinase to phosphorylate the anti-anti-sigma factor domain at the canonical regulatory site, and the phosphatase domain antagonizes this activity.</text>
</comment>
<keyword evidence="9" id="KW-0460">Magnesium</keyword>
<keyword evidence="11" id="KW-0464">Manganese</keyword>
<evidence type="ECO:0000259" key="17">
    <source>
        <dbReference type="SMART" id="SM00331"/>
    </source>
</evidence>
<organism evidence="18 19">
    <name type="scientific">Streptomyces liangshanensis</name>
    <dbReference type="NCBI Taxonomy" id="2717324"/>
    <lineage>
        <taxon>Bacteria</taxon>
        <taxon>Bacillati</taxon>
        <taxon>Actinomycetota</taxon>
        <taxon>Actinomycetes</taxon>
        <taxon>Kitasatosporales</taxon>
        <taxon>Streptomycetaceae</taxon>
        <taxon>Streptomyces</taxon>
    </lineage>
</organism>
<dbReference type="AlphaFoldDB" id="A0A6G9GSJ6"/>
<dbReference type="InterPro" id="IPR001932">
    <property type="entry name" value="PPM-type_phosphatase-like_dom"/>
</dbReference>
<evidence type="ECO:0000313" key="19">
    <source>
        <dbReference type="Proteomes" id="UP000501179"/>
    </source>
</evidence>
<dbReference type="Gene3D" id="3.60.40.10">
    <property type="entry name" value="PPM-type phosphatase domain"/>
    <property type="match status" value="1"/>
</dbReference>
<evidence type="ECO:0000256" key="5">
    <source>
        <dbReference type="ARBA" id="ARBA00022741"/>
    </source>
</evidence>
<evidence type="ECO:0000256" key="1">
    <source>
        <dbReference type="ARBA" id="ARBA00013081"/>
    </source>
</evidence>
<dbReference type="InterPro" id="IPR052016">
    <property type="entry name" value="Bact_Sigma-Reg"/>
</dbReference>
<dbReference type="SMART" id="SM00331">
    <property type="entry name" value="PP2C_SIG"/>
    <property type="match status" value="1"/>
</dbReference>
<evidence type="ECO:0000256" key="8">
    <source>
        <dbReference type="ARBA" id="ARBA00022840"/>
    </source>
</evidence>